<dbReference type="InterPro" id="IPR035940">
    <property type="entry name" value="CAP_sf"/>
</dbReference>
<proteinExistence type="predicted"/>
<dbReference type="Pfam" id="PF00188">
    <property type="entry name" value="CAP"/>
    <property type="match status" value="1"/>
</dbReference>
<dbReference type="PANTHER" id="PTHR31157:SF1">
    <property type="entry name" value="SCP DOMAIN-CONTAINING PROTEIN"/>
    <property type="match status" value="1"/>
</dbReference>
<keyword evidence="1" id="KW-0732">Signal</keyword>
<dbReference type="GeneID" id="98638959"/>
<feature type="domain" description="SCP" evidence="2">
    <location>
        <begin position="168"/>
        <end position="294"/>
    </location>
</feature>
<dbReference type="RefSeq" id="WP_083380770.1">
    <property type="nucleotide sequence ID" value="NZ_FQXA01000006.1"/>
</dbReference>
<evidence type="ECO:0000256" key="1">
    <source>
        <dbReference type="SAM" id="SignalP"/>
    </source>
</evidence>
<reference evidence="3 4" key="1">
    <citation type="submission" date="2016-11" db="EMBL/GenBank/DDBJ databases">
        <authorList>
            <person name="Jaros S."/>
            <person name="Januszkiewicz K."/>
            <person name="Wedrychowicz H."/>
        </authorList>
    </citation>
    <scope>NUCLEOTIDE SEQUENCE [LARGE SCALE GENOMIC DNA]</scope>
    <source>
        <strain evidence="3 4">DSM 18231</strain>
    </source>
</reference>
<dbReference type="Gene3D" id="3.40.33.10">
    <property type="entry name" value="CAP"/>
    <property type="match status" value="1"/>
</dbReference>
<accession>A0A1M5S8U1</accession>
<dbReference type="Proteomes" id="UP000184000">
    <property type="component" value="Unassembled WGS sequence"/>
</dbReference>
<evidence type="ECO:0000313" key="4">
    <source>
        <dbReference type="Proteomes" id="UP000184000"/>
    </source>
</evidence>
<sequence length="298" mass="31262">MTPFIPTPATSSAGGAPTRVAVGALLVLATSLACQAHAQESDPLIGLINEFREAGEACGGDEAQAVGPLAPNAALAVAPATSGAQLQQALQEAGYRPSNLQAISVSGPADAKSAMQALKQRYCAPLRSQDFAEIGVSRKGNTWQVLLAKPLLSPDLGDWQQVGNNILQRVNEARAQPRKCGNRSFEAAPALSWNGDLADAALAHSRDMAKQDFFSHRAPDGSLVSDRANRAEYSWQRIGENIAAGQGSADQVMAGWLASPGHCSNIMNLDFTEMGAAYAIDKSSAAGSYWTQVFGTPR</sequence>
<protein>
    <submittedName>
        <fullName evidence="3">Cysteine-rich secretory protein family protein</fullName>
    </submittedName>
</protein>
<dbReference type="AlphaFoldDB" id="A0A1M5S8U1"/>
<dbReference type="SUPFAM" id="SSF55797">
    <property type="entry name" value="PR-1-like"/>
    <property type="match status" value="1"/>
</dbReference>
<dbReference type="CDD" id="cd05379">
    <property type="entry name" value="CAP_bacterial"/>
    <property type="match status" value="1"/>
</dbReference>
<organism evidence="3 4">
    <name type="scientific">Stutzerimonas xanthomarina DSM 18231</name>
    <dbReference type="NCBI Taxonomy" id="1403346"/>
    <lineage>
        <taxon>Bacteria</taxon>
        <taxon>Pseudomonadati</taxon>
        <taxon>Pseudomonadota</taxon>
        <taxon>Gammaproteobacteria</taxon>
        <taxon>Pseudomonadales</taxon>
        <taxon>Pseudomonadaceae</taxon>
        <taxon>Stutzerimonas</taxon>
    </lineage>
</organism>
<dbReference type="InterPro" id="IPR014044">
    <property type="entry name" value="CAP_dom"/>
</dbReference>
<feature type="chain" id="PRO_5009913659" evidence="1">
    <location>
        <begin position="39"/>
        <end position="298"/>
    </location>
</feature>
<dbReference type="EMBL" id="FQXA01000006">
    <property type="protein sequence ID" value="SHH34904.1"/>
    <property type="molecule type" value="Genomic_DNA"/>
</dbReference>
<dbReference type="PANTHER" id="PTHR31157">
    <property type="entry name" value="SCP DOMAIN-CONTAINING PROTEIN"/>
    <property type="match status" value="1"/>
</dbReference>
<evidence type="ECO:0000313" key="3">
    <source>
        <dbReference type="EMBL" id="SHH34904.1"/>
    </source>
</evidence>
<feature type="signal peptide" evidence="1">
    <location>
        <begin position="1"/>
        <end position="38"/>
    </location>
</feature>
<name>A0A1M5S8U1_9GAMM</name>
<evidence type="ECO:0000259" key="2">
    <source>
        <dbReference type="Pfam" id="PF00188"/>
    </source>
</evidence>
<gene>
    <name evidence="3" type="ORF">SAMN02744645_3346</name>
</gene>